<dbReference type="InterPro" id="IPR025194">
    <property type="entry name" value="RodZ-like_C"/>
</dbReference>
<dbReference type="RefSeq" id="WP_210041087.1">
    <property type="nucleotide sequence ID" value="NZ_JBHLVU010000002.1"/>
</dbReference>
<reference evidence="4 5" key="1">
    <citation type="submission" date="2021-07" db="EMBL/GenBank/DDBJ databases">
        <title>Paenibacillus radiodurans sp. nov., isolated from the southeastern edge of Tengger Desert.</title>
        <authorList>
            <person name="Zhang G."/>
        </authorList>
    </citation>
    <scope>NUCLEOTIDE SEQUENCE [LARGE SCALE GENOMIC DNA]</scope>
    <source>
        <strain evidence="4 5">CCM 7311</strain>
    </source>
</reference>
<comment type="caution">
    <text evidence="4">The sequence shown here is derived from an EMBL/GenBank/DDBJ whole genome shotgun (WGS) entry which is preliminary data.</text>
</comment>
<dbReference type="CDD" id="cd00093">
    <property type="entry name" value="HTH_XRE"/>
    <property type="match status" value="1"/>
</dbReference>
<feature type="region of interest" description="Disordered" evidence="1">
    <location>
        <begin position="133"/>
        <end position="195"/>
    </location>
</feature>
<name>A0ABS7C1I6_9BACL</name>
<gene>
    <name evidence="4" type="ORF">K0U00_11175</name>
</gene>
<keyword evidence="2" id="KW-1133">Transmembrane helix</keyword>
<dbReference type="InterPro" id="IPR050400">
    <property type="entry name" value="Bact_Cytoskel_RodZ"/>
</dbReference>
<organism evidence="4 5">
    <name type="scientific">Paenibacillus sepulcri</name>
    <dbReference type="NCBI Taxonomy" id="359917"/>
    <lineage>
        <taxon>Bacteria</taxon>
        <taxon>Bacillati</taxon>
        <taxon>Bacillota</taxon>
        <taxon>Bacilli</taxon>
        <taxon>Bacillales</taxon>
        <taxon>Paenibacillaceae</taxon>
        <taxon>Paenibacillus</taxon>
    </lineage>
</organism>
<feature type="compositionally biased region" description="Polar residues" evidence="1">
    <location>
        <begin position="303"/>
        <end position="322"/>
    </location>
</feature>
<dbReference type="Proteomes" id="UP001519887">
    <property type="component" value="Unassembled WGS sequence"/>
</dbReference>
<dbReference type="SUPFAM" id="SSF47413">
    <property type="entry name" value="lambda repressor-like DNA-binding domains"/>
    <property type="match status" value="1"/>
</dbReference>
<dbReference type="InterPro" id="IPR010982">
    <property type="entry name" value="Lambda_DNA-bd_dom_sf"/>
</dbReference>
<dbReference type="Pfam" id="PF13464">
    <property type="entry name" value="RodZ_C"/>
    <property type="match status" value="1"/>
</dbReference>
<protein>
    <submittedName>
        <fullName evidence="4">Helix-turn-helix domain-containing protein</fullName>
    </submittedName>
</protein>
<feature type="compositionally biased region" description="Low complexity" evidence="1">
    <location>
        <begin position="168"/>
        <end position="182"/>
    </location>
</feature>
<evidence type="ECO:0000256" key="1">
    <source>
        <dbReference type="SAM" id="MobiDB-lite"/>
    </source>
</evidence>
<evidence type="ECO:0000256" key="2">
    <source>
        <dbReference type="SAM" id="Phobius"/>
    </source>
</evidence>
<dbReference type="PANTHER" id="PTHR34475">
    <property type="match status" value="1"/>
</dbReference>
<evidence type="ECO:0000313" key="5">
    <source>
        <dbReference type="Proteomes" id="UP001519887"/>
    </source>
</evidence>
<keyword evidence="2" id="KW-0812">Transmembrane</keyword>
<accession>A0ABS7C1I6</accession>
<dbReference type="EMBL" id="JAHZIK010000221">
    <property type="protein sequence ID" value="MBW7454591.1"/>
    <property type="molecule type" value="Genomic_DNA"/>
</dbReference>
<dbReference type="Pfam" id="PF13413">
    <property type="entry name" value="HTH_25"/>
    <property type="match status" value="1"/>
</dbReference>
<dbReference type="InterPro" id="IPR001387">
    <property type="entry name" value="Cro/C1-type_HTH"/>
</dbReference>
<dbReference type="Gene3D" id="1.10.260.40">
    <property type="entry name" value="lambda repressor-like DNA-binding domains"/>
    <property type="match status" value="1"/>
</dbReference>
<evidence type="ECO:0000259" key="3">
    <source>
        <dbReference type="Pfam" id="PF13464"/>
    </source>
</evidence>
<dbReference type="PANTHER" id="PTHR34475:SF1">
    <property type="entry name" value="CYTOSKELETON PROTEIN RODZ"/>
    <property type="match status" value="1"/>
</dbReference>
<keyword evidence="5" id="KW-1185">Reference proteome</keyword>
<keyword evidence="2" id="KW-0472">Membrane</keyword>
<sequence length="322" mass="35018">MSDLGALLRKAREQRGLSLDDIQDLTKIRKHYLEAIEEGNYSVLPGTFYVRAFVKNYAENVGLDAEEVLRLYQREIPSAAPEQIAEPVQRPRRAQTQASDRWSRFGFRVLMWSFLLLIVVVVYIFAINRPGGDGTESVDQTGMTDKTEPPVTGGAADPSGTTNTNEPDQTTDQGNGTNTGTDESTPNNTPETPDKIALTLDRSSGKTDYFFYSPSAGTHTVTFKLTGGSSWVGINQNSVSGKSLYQKTLQDGETGSAEVEGKIYINIAHANIVEVTIDGVLIDDKDQTGSHKMLLTPADDSGENGQSQDIAEGTQDGSQESE</sequence>
<feature type="transmembrane region" description="Helical" evidence="2">
    <location>
        <begin position="109"/>
        <end position="127"/>
    </location>
</feature>
<proteinExistence type="predicted"/>
<feature type="domain" description="Cytoskeleton protein RodZ-like C-terminal" evidence="3">
    <location>
        <begin position="228"/>
        <end position="285"/>
    </location>
</feature>
<evidence type="ECO:0000313" key="4">
    <source>
        <dbReference type="EMBL" id="MBW7454591.1"/>
    </source>
</evidence>
<feature type="region of interest" description="Disordered" evidence="1">
    <location>
        <begin position="290"/>
        <end position="322"/>
    </location>
</feature>